<name>A0A8S9Q1Y4_BRACR</name>
<accession>A0A8S9Q1Y4</accession>
<comment type="caution">
    <text evidence="1">The sequence shown here is derived from an EMBL/GenBank/DDBJ whole genome shotgun (WGS) entry which is preliminary data.</text>
</comment>
<dbReference type="AlphaFoldDB" id="A0A8S9Q1Y4"/>
<protein>
    <submittedName>
        <fullName evidence="1">Uncharacterized protein</fullName>
    </submittedName>
</protein>
<sequence length="314" mass="34256">MMIMCLVESLLMVNHLRKKATPGRSHALLNFQIQLCLRPGRCVTARTGDRRALLLSISLSSYLLLCRPSHSLCLALIFELGGSTIPSSAAGGLCLRRSSGWWRVEGDVWLTFSGVRSSLAPSCRWVSGVWRSICLFRPWCLGGTRSAIPRLDCSRDIDFLRGEFNSLAVNVVLGLVALARGVLLSRGVEIVVHGSFEAASSPSVHPFSSSGLVFFSGSVPPVQLLMSRLTYLRFSEKASDEESELFLVTGVLELFGPLAATIPFPSSCKFGSVFRRSMNPFGGVFGRCRRSLDANYSGDCTDIPGVRVNEENLT</sequence>
<evidence type="ECO:0000313" key="1">
    <source>
        <dbReference type="EMBL" id="KAF3535360.1"/>
    </source>
</evidence>
<proteinExistence type="predicted"/>
<organism evidence="1 2">
    <name type="scientific">Brassica cretica</name>
    <name type="common">Mustard</name>
    <dbReference type="NCBI Taxonomy" id="69181"/>
    <lineage>
        <taxon>Eukaryota</taxon>
        <taxon>Viridiplantae</taxon>
        <taxon>Streptophyta</taxon>
        <taxon>Embryophyta</taxon>
        <taxon>Tracheophyta</taxon>
        <taxon>Spermatophyta</taxon>
        <taxon>Magnoliopsida</taxon>
        <taxon>eudicotyledons</taxon>
        <taxon>Gunneridae</taxon>
        <taxon>Pentapetalae</taxon>
        <taxon>rosids</taxon>
        <taxon>malvids</taxon>
        <taxon>Brassicales</taxon>
        <taxon>Brassicaceae</taxon>
        <taxon>Brassiceae</taxon>
        <taxon>Brassica</taxon>
    </lineage>
</organism>
<reference evidence="1" key="1">
    <citation type="submission" date="2019-12" db="EMBL/GenBank/DDBJ databases">
        <title>Genome sequencing and annotation of Brassica cretica.</title>
        <authorList>
            <person name="Studholme D.J."/>
            <person name="Sarris P."/>
        </authorList>
    </citation>
    <scope>NUCLEOTIDE SEQUENCE</scope>
    <source>
        <strain evidence="1">PFS-109/04</strain>
        <tissue evidence="1">Leaf</tissue>
    </source>
</reference>
<evidence type="ECO:0000313" key="2">
    <source>
        <dbReference type="Proteomes" id="UP000712600"/>
    </source>
</evidence>
<dbReference type="EMBL" id="QGKX02001290">
    <property type="protein sequence ID" value="KAF3535360.1"/>
    <property type="molecule type" value="Genomic_DNA"/>
</dbReference>
<gene>
    <name evidence="1" type="ORF">F2Q69_00021432</name>
</gene>
<dbReference type="Proteomes" id="UP000712600">
    <property type="component" value="Unassembled WGS sequence"/>
</dbReference>